<evidence type="ECO:0000256" key="5">
    <source>
        <dbReference type="SAM" id="MobiDB-lite"/>
    </source>
</evidence>
<sequence>MEDSEISKGSYKQKSFLSLRNLGSEKLNSSPRASRTSLSQLKLNLLTDGKQWEFLEDYGLEELRDGFFDPIFTRYEPVGTESDQGDATAKTVQHQVLLHSWFLEQYVKLQSNWKRMLKFWIAFFGAFCICLVRPSGSWIGQSYRYFLPLAVLIHHPVRNVGVQLEICTCSVFGAALGMGWSSLAWYVSVATKPAANHQGGLLFASLFIAVYLSSWLIAANQRLLYFALSYGIAVTYFHTVSLVDNKALLNWKLYWDFGISYLFGLVLSFLVCVLVFPHFGQSEMVEKLSSSVTAIKQLLVNFLEPEECSNLENLHTLQKRIGKTIDFDVSEGIREFLNQLTVARIDEKSLLKFRNDITNAAAPLRSIPTDHKLVTKLELEAFYTELNERAKERNLNTSVCATPVPETAKATLSSATRPLIDAKTSFNKEVFSSLLRSAFSKDIIALMVEMVSLLESLEGSFELFTQFTCSSKNRQDTDKTLGTHVNRLGRKIHKLDLSYQSFVKSNVFTKEMLSDSQSIDSFLFLRYMRQSAKHLISVANCVLDMSSNLHWRIAFPHYPLGRALKRLPNECSIDQGAKTILHYYQAKADVDDIFEQIYNNYTSKHKTLATVVGQEDKSRATVRAVDHKDFSLHTTIYPLRYKIWSWGSQISSPESKWALKVVFVMTFLALPTWLPQSFSWYQKYHCWWAPLSFFILANRRNTGNWASFGRRLTCAVIGIFWGWCANQARHFGSPYVIATFASIFCVILSFNFFANGNRKSSFTGFICFVVIALEPYSKHAPHLSQGFIWKNTWVTGVALLCGILPSIPINWILWSFTARHELRLSVASLLAHISQSYQSVADRYLYRDAGDAPTELTLKFSNIREVRLSQSLIAVREMLRKARTEPTYIFVFKADVYQQLLDGCEFLLEKMIEARISGQYFEVWEIDSDSSVSRALLSLRRDSVASVIFVLYMLSNCFVSKHKVPVYLPNAIMSRKKLFDLGSRFESSVGESRCSTATEKVDELGEDSQTDESSNQEDVSHWAHIHGMAFARAFTEISEVVQKIVHLSREILGEGTSGQDVSTIHDYMQR</sequence>
<keyword evidence="3 6" id="KW-1133">Transmembrane helix</keyword>
<feature type="domain" description="Integral membrane bound transporter" evidence="7">
    <location>
        <begin position="679"/>
        <end position="803"/>
    </location>
</feature>
<dbReference type="InterPro" id="IPR023244">
    <property type="entry name" value="Brefeldin_A-sensitivity_4"/>
</dbReference>
<dbReference type="OrthoDB" id="1924968at2759"/>
<keyword evidence="9" id="KW-1185">Reference proteome</keyword>
<feature type="transmembrane region" description="Helical" evidence="6">
    <location>
        <begin position="119"/>
        <end position="140"/>
    </location>
</feature>
<keyword evidence="4 6" id="KW-0472">Membrane</keyword>
<evidence type="ECO:0000313" key="8">
    <source>
        <dbReference type="EMBL" id="SCU96362.1"/>
    </source>
</evidence>
<dbReference type="AlphaFoldDB" id="A0A1G4JZ42"/>
<evidence type="ECO:0000256" key="1">
    <source>
        <dbReference type="ARBA" id="ARBA00004141"/>
    </source>
</evidence>
<organism evidence="8 9">
    <name type="scientific">Lachancea meyersii CBS 8951</name>
    <dbReference type="NCBI Taxonomy" id="1266667"/>
    <lineage>
        <taxon>Eukaryota</taxon>
        <taxon>Fungi</taxon>
        <taxon>Dikarya</taxon>
        <taxon>Ascomycota</taxon>
        <taxon>Saccharomycotina</taxon>
        <taxon>Saccharomycetes</taxon>
        <taxon>Saccharomycetales</taxon>
        <taxon>Saccharomycetaceae</taxon>
        <taxon>Lachancea</taxon>
    </lineage>
</organism>
<dbReference type="PANTHER" id="PTHR47804">
    <property type="entry name" value="60S RIBOSOMAL PROTEIN L19"/>
    <property type="match status" value="1"/>
</dbReference>
<feature type="transmembrane region" description="Helical" evidence="6">
    <location>
        <begin position="223"/>
        <end position="243"/>
    </location>
</feature>
<evidence type="ECO:0000259" key="7">
    <source>
        <dbReference type="Pfam" id="PF13515"/>
    </source>
</evidence>
<reference evidence="9" key="1">
    <citation type="submission" date="2016-03" db="EMBL/GenBank/DDBJ databases">
        <authorList>
            <person name="Devillers Hugo."/>
        </authorList>
    </citation>
    <scope>NUCLEOTIDE SEQUENCE [LARGE SCALE GENOMIC DNA]</scope>
</reference>
<accession>A0A1G4JZ42</accession>
<comment type="subcellular location">
    <subcellularLocation>
        <location evidence="1">Membrane</location>
        <topology evidence="1">Multi-pass membrane protein</topology>
    </subcellularLocation>
</comment>
<gene>
    <name evidence="8" type="ORF">LAME_0F15984G</name>
</gene>
<protein>
    <submittedName>
        <fullName evidence="8">LAME_0F15984g1_1</fullName>
    </submittedName>
</protein>
<dbReference type="Proteomes" id="UP000191144">
    <property type="component" value="Chromosome F"/>
</dbReference>
<feature type="transmembrane region" description="Helical" evidence="6">
    <location>
        <begin position="199"/>
        <end position="217"/>
    </location>
</feature>
<dbReference type="Pfam" id="PF13515">
    <property type="entry name" value="FUSC_2"/>
    <property type="match status" value="1"/>
</dbReference>
<dbReference type="PROSITE" id="PS50890">
    <property type="entry name" value="PUA"/>
    <property type="match status" value="1"/>
</dbReference>
<feature type="region of interest" description="Disordered" evidence="5">
    <location>
        <begin position="996"/>
        <end position="1018"/>
    </location>
</feature>
<feature type="transmembrane region" description="Helical" evidence="6">
    <location>
        <begin position="255"/>
        <end position="279"/>
    </location>
</feature>
<dbReference type="InterPro" id="IPR052430">
    <property type="entry name" value="IVT-Associated"/>
</dbReference>
<feature type="transmembrane region" description="Helical" evidence="6">
    <location>
        <begin position="761"/>
        <end position="777"/>
    </location>
</feature>
<proteinExistence type="predicted"/>
<evidence type="ECO:0000256" key="3">
    <source>
        <dbReference type="ARBA" id="ARBA00022989"/>
    </source>
</evidence>
<dbReference type="EMBL" id="LT598477">
    <property type="protein sequence ID" value="SCU96362.1"/>
    <property type="molecule type" value="Genomic_DNA"/>
</dbReference>
<feature type="transmembrane region" description="Helical" evidence="6">
    <location>
        <begin position="797"/>
        <end position="816"/>
    </location>
</feature>
<feature type="transmembrane region" description="Helical" evidence="6">
    <location>
        <begin position="734"/>
        <end position="754"/>
    </location>
</feature>
<evidence type="ECO:0000256" key="2">
    <source>
        <dbReference type="ARBA" id="ARBA00022692"/>
    </source>
</evidence>
<evidence type="ECO:0000256" key="4">
    <source>
        <dbReference type="ARBA" id="ARBA00023136"/>
    </source>
</evidence>
<keyword evidence="2 6" id="KW-0812">Transmembrane</keyword>
<feature type="transmembrane region" description="Helical" evidence="6">
    <location>
        <begin position="708"/>
        <end position="728"/>
    </location>
</feature>
<dbReference type="InterPro" id="IPR049453">
    <property type="entry name" value="Memb_transporter_dom"/>
</dbReference>
<dbReference type="PANTHER" id="PTHR47804:SF3">
    <property type="entry name" value="PROTEIN BRE4"/>
    <property type="match status" value="1"/>
</dbReference>
<evidence type="ECO:0000313" key="9">
    <source>
        <dbReference type="Proteomes" id="UP000191144"/>
    </source>
</evidence>
<dbReference type="PRINTS" id="PR02047">
    <property type="entry name" value="BREFELDNASP4"/>
</dbReference>
<evidence type="ECO:0000256" key="6">
    <source>
        <dbReference type="SAM" id="Phobius"/>
    </source>
</evidence>
<dbReference type="GO" id="GO:0016020">
    <property type="term" value="C:membrane"/>
    <property type="evidence" value="ECO:0007669"/>
    <property type="project" value="UniProtKB-SubCell"/>
</dbReference>
<name>A0A1G4JZ42_9SACH</name>